<dbReference type="EMBL" id="CP014247">
    <property type="protein sequence ID" value="AMD22198.1"/>
    <property type="molecule type" value="Genomic_DNA"/>
</dbReference>
<keyword evidence="5" id="KW-0067">ATP-binding</keyword>
<proteinExistence type="inferred from homology"/>
<dbReference type="GO" id="GO:0006281">
    <property type="term" value="P:DNA repair"/>
    <property type="evidence" value="ECO:0007669"/>
    <property type="project" value="InterPro"/>
</dbReference>
<gene>
    <name evidence="10" type="ORF">AW171_hschr74222</name>
</gene>
<evidence type="ECO:0000259" key="9">
    <source>
        <dbReference type="SMART" id="SM00382"/>
    </source>
</evidence>
<dbReference type="Proteomes" id="UP000243052">
    <property type="component" value="Chromosome vii"/>
</dbReference>
<dbReference type="GO" id="GO:0003682">
    <property type="term" value="F:chromatin binding"/>
    <property type="evidence" value="ECO:0007669"/>
    <property type="project" value="TreeGrafter"/>
</dbReference>
<dbReference type="AlphaFoldDB" id="A0A109V092"/>
<dbReference type="SMART" id="SM00382">
    <property type="entry name" value="AAA"/>
    <property type="match status" value="1"/>
</dbReference>
<keyword evidence="6" id="KW-0539">Nucleus</keyword>
<dbReference type="PANTHER" id="PTHR12172">
    <property type="entry name" value="CELL CYCLE CHECKPOINT PROTEIN RAD17"/>
    <property type="match status" value="1"/>
</dbReference>
<dbReference type="GO" id="GO:0005634">
    <property type="term" value="C:nucleus"/>
    <property type="evidence" value="ECO:0007669"/>
    <property type="project" value="UniProtKB-SubCell"/>
</dbReference>
<dbReference type="Gene3D" id="3.40.50.300">
    <property type="entry name" value="P-loop containing nucleotide triphosphate hydrolases"/>
    <property type="match status" value="1"/>
</dbReference>
<keyword evidence="4" id="KW-0227">DNA damage</keyword>
<evidence type="ECO:0000256" key="6">
    <source>
        <dbReference type="ARBA" id="ARBA00023242"/>
    </source>
</evidence>
<dbReference type="OrthoDB" id="10265971at2759"/>
<accession>A0A109V092</accession>
<dbReference type="InterPro" id="IPR027417">
    <property type="entry name" value="P-loop_NTPase"/>
</dbReference>
<comment type="subcellular location">
    <subcellularLocation>
        <location evidence="1">Nucleus</location>
    </subcellularLocation>
</comment>
<dbReference type="InterPro" id="IPR004582">
    <property type="entry name" value="Checkpoint_prot_Rad17_Rad24"/>
</dbReference>
<dbReference type="InterPro" id="IPR057927">
    <property type="entry name" value="RAD24-like_helical"/>
</dbReference>
<dbReference type="RefSeq" id="XP_017989194.1">
    <property type="nucleotide sequence ID" value="XM_018133643.1"/>
</dbReference>
<keyword evidence="11" id="KW-1185">Reference proteome</keyword>
<reference evidence="10 11" key="1">
    <citation type="submission" date="2016-01" db="EMBL/GenBank/DDBJ databases">
        <title>Genome sequence of the yeast Holleya sinecauda.</title>
        <authorList>
            <person name="Dietrich F.S."/>
        </authorList>
    </citation>
    <scope>NUCLEOTIDE SEQUENCE [LARGE SCALE GENOMIC DNA]</scope>
    <source>
        <strain evidence="10 11">ATCC 58844</strain>
    </source>
</reference>
<keyword evidence="7" id="KW-0131">Cell cycle</keyword>
<dbReference type="Pfam" id="PF25812">
    <property type="entry name" value="RAD24_helical"/>
    <property type="match status" value="1"/>
</dbReference>
<sequence length="615" mass="70279">MHKTQSRRGKHVVGSKSFRSRSDINKNSTDTTLQWHEKYAPLTLEEVAIHKKKLKDVTISLETMLSGESTNRILLLTGPAGCSKSTVVKLLSNLLVPKYRNSSPNSLRNSTDKKYFVEYDEFCSGTSPMQSFSEFLDQARYRLGRNLAVILVEDIPNVMHGETRVKFRSSLLQWLCDEDKLPPLLICLTECELPEGSGSSAHESSFIAETVLGKEILSHPKLCRIKFNPINTSLMTSRLRHIATCEKTQFSKSKWAQLPQFIKELANGPGDIRSAISMLEFWCYSSNSSGLVATRQSSINYFHAVGKVIYGSKDCTDQETIDSLLDTNHQINDTFLLGILENYSNFNKKELPMKSALEVADVLSEFDLLNHPSGALNDYNEVVLRKIRRTFRLLEEERGQHGMATFPREWKVRESQNKFRSDSEDFGAIEFYKYGNYPSQKTIALSLSFYAPLIRNTRNFMKKCLHYYLSSARDKNAITKMSSQHQHNILIDSEVDYLKRIGGNIQSITPEAEFVEFEPKEEEFRLLDRRNKILAILRKNQEFDPSLLKQEEHLEETEFDKDPIVESSVEEFTLDDDSLYEVLTQQPAKPNSLLPPATPGFMHDESLSDSDLENL</sequence>
<evidence type="ECO:0000256" key="3">
    <source>
        <dbReference type="ARBA" id="ARBA00022741"/>
    </source>
</evidence>
<dbReference type="STRING" id="45286.A0A109V092"/>
<evidence type="ECO:0000256" key="1">
    <source>
        <dbReference type="ARBA" id="ARBA00004123"/>
    </source>
</evidence>
<dbReference type="GO" id="GO:0000077">
    <property type="term" value="P:DNA damage checkpoint signaling"/>
    <property type="evidence" value="ECO:0007669"/>
    <property type="project" value="TreeGrafter"/>
</dbReference>
<evidence type="ECO:0000256" key="4">
    <source>
        <dbReference type="ARBA" id="ARBA00022763"/>
    </source>
</evidence>
<dbReference type="Pfam" id="PF03215">
    <property type="entry name" value="Rad17"/>
    <property type="match status" value="1"/>
</dbReference>
<evidence type="ECO:0000256" key="7">
    <source>
        <dbReference type="ARBA" id="ARBA00023306"/>
    </source>
</evidence>
<keyword evidence="3" id="KW-0547">Nucleotide-binding</keyword>
<protein>
    <submittedName>
        <fullName evidence="10">HGL142Cp</fullName>
    </submittedName>
</protein>
<dbReference type="GO" id="GO:0005524">
    <property type="term" value="F:ATP binding"/>
    <property type="evidence" value="ECO:0007669"/>
    <property type="project" value="UniProtKB-KW"/>
</dbReference>
<organism evidence="10 11">
    <name type="scientific">Eremothecium sinecaudum</name>
    <dbReference type="NCBI Taxonomy" id="45286"/>
    <lineage>
        <taxon>Eukaryota</taxon>
        <taxon>Fungi</taxon>
        <taxon>Dikarya</taxon>
        <taxon>Ascomycota</taxon>
        <taxon>Saccharomycotina</taxon>
        <taxon>Saccharomycetes</taxon>
        <taxon>Saccharomycetales</taxon>
        <taxon>Saccharomycetaceae</taxon>
        <taxon>Eremothecium</taxon>
    </lineage>
</organism>
<feature type="compositionally biased region" description="Basic residues" evidence="8">
    <location>
        <begin position="1"/>
        <end position="13"/>
    </location>
</feature>
<evidence type="ECO:0000256" key="8">
    <source>
        <dbReference type="SAM" id="MobiDB-lite"/>
    </source>
</evidence>
<dbReference type="GeneID" id="28725541"/>
<dbReference type="GO" id="GO:0033314">
    <property type="term" value="P:mitotic DNA replication checkpoint signaling"/>
    <property type="evidence" value="ECO:0007669"/>
    <property type="project" value="TreeGrafter"/>
</dbReference>
<evidence type="ECO:0000256" key="5">
    <source>
        <dbReference type="ARBA" id="ARBA00022840"/>
    </source>
</evidence>
<dbReference type="PANTHER" id="PTHR12172:SF0">
    <property type="entry name" value="CELL CYCLE CHECKPOINT PROTEIN RAD17"/>
    <property type="match status" value="1"/>
</dbReference>
<dbReference type="GO" id="GO:0003689">
    <property type="term" value="F:DNA clamp loader activity"/>
    <property type="evidence" value="ECO:0007669"/>
    <property type="project" value="TreeGrafter"/>
</dbReference>
<feature type="region of interest" description="Disordered" evidence="8">
    <location>
        <begin position="585"/>
        <end position="615"/>
    </location>
</feature>
<feature type="domain" description="AAA+ ATPase" evidence="9">
    <location>
        <begin position="70"/>
        <end position="231"/>
    </location>
</feature>
<dbReference type="SUPFAM" id="SSF52540">
    <property type="entry name" value="P-loop containing nucleoside triphosphate hydrolases"/>
    <property type="match status" value="1"/>
</dbReference>
<evidence type="ECO:0000256" key="2">
    <source>
        <dbReference type="ARBA" id="ARBA00006168"/>
    </source>
</evidence>
<evidence type="ECO:0000313" key="11">
    <source>
        <dbReference type="Proteomes" id="UP000243052"/>
    </source>
</evidence>
<name>A0A109V092_9SACH</name>
<comment type="similarity">
    <text evidence="2">Belongs to the rad17/RAD24 family.</text>
</comment>
<dbReference type="InterPro" id="IPR003593">
    <property type="entry name" value="AAA+_ATPase"/>
</dbReference>
<evidence type="ECO:0000313" key="10">
    <source>
        <dbReference type="EMBL" id="AMD22198.1"/>
    </source>
</evidence>
<feature type="region of interest" description="Disordered" evidence="8">
    <location>
        <begin position="1"/>
        <end position="25"/>
    </location>
</feature>